<feature type="chain" id="PRO_5013119728" description="Outer membrane protein beta-barrel domain-containing protein" evidence="1">
    <location>
        <begin position="21"/>
        <end position="190"/>
    </location>
</feature>
<gene>
    <name evidence="2" type="ORF">SAMN06296036_10429</name>
</gene>
<dbReference type="EMBL" id="FWZT01000004">
    <property type="protein sequence ID" value="SMF04932.1"/>
    <property type="molecule type" value="Genomic_DNA"/>
</dbReference>
<accession>A0A1Y6BI59</accession>
<keyword evidence="1" id="KW-0732">Signal</keyword>
<evidence type="ECO:0000256" key="1">
    <source>
        <dbReference type="SAM" id="SignalP"/>
    </source>
</evidence>
<organism evidence="2 3">
    <name type="scientific">Pseudobacteriovorax antillogorgiicola</name>
    <dbReference type="NCBI Taxonomy" id="1513793"/>
    <lineage>
        <taxon>Bacteria</taxon>
        <taxon>Pseudomonadati</taxon>
        <taxon>Bdellovibrionota</taxon>
        <taxon>Oligoflexia</taxon>
        <taxon>Oligoflexales</taxon>
        <taxon>Pseudobacteriovoracaceae</taxon>
        <taxon>Pseudobacteriovorax</taxon>
    </lineage>
</organism>
<sequence>MRLSAVILTTALATSPLAHGKTEATGLVQFEYGQSFPQNELTSYFSPGDAYRLRLFGGAKIKLGAVGLGWDITYANYGLKDGLSGHYNRLLWDWLFLPVGIGFIQLTPGLAWVVTDVDVSEMGLKEQSIRPAGVLSIGVKLGIISNVAITAQVRGESVWEDMEPVVLPNQDEIDITGQFVTATVGGMLYF</sequence>
<evidence type="ECO:0000313" key="3">
    <source>
        <dbReference type="Proteomes" id="UP000192907"/>
    </source>
</evidence>
<dbReference type="AlphaFoldDB" id="A0A1Y6BI59"/>
<proteinExistence type="predicted"/>
<protein>
    <recommendedName>
        <fullName evidence="4">Outer membrane protein beta-barrel domain-containing protein</fullName>
    </recommendedName>
</protein>
<dbReference type="STRING" id="1513793.SAMN06296036_10429"/>
<name>A0A1Y6BI59_9BACT</name>
<feature type="signal peptide" evidence="1">
    <location>
        <begin position="1"/>
        <end position="20"/>
    </location>
</feature>
<dbReference type="RefSeq" id="WP_132317005.1">
    <property type="nucleotide sequence ID" value="NZ_FWZT01000004.1"/>
</dbReference>
<evidence type="ECO:0000313" key="2">
    <source>
        <dbReference type="EMBL" id="SMF04932.1"/>
    </source>
</evidence>
<keyword evidence="3" id="KW-1185">Reference proteome</keyword>
<reference evidence="3" key="1">
    <citation type="submission" date="2017-04" db="EMBL/GenBank/DDBJ databases">
        <authorList>
            <person name="Varghese N."/>
            <person name="Submissions S."/>
        </authorList>
    </citation>
    <scope>NUCLEOTIDE SEQUENCE [LARGE SCALE GENOMIC DNA]</scope>
    <source>
        <strain evidence="3">RKEM611</strain>
    </source>
</reference>
<dbReference type="OrthoDB" id="9809066at2"/>
<evidence type="ECO:0008006" key="4">
    <source>
        <dbReference type="Google" id="ProtNLM"/>
    </source>
</evidence>
<dbReference type="Proteomes" id="UP000192907">
    <property type="component" value="Unassembled WGS sequence"/>
</dbReference>